<protein>
    <recommendedName>
        <fullName evidence="3">Hydrolase, TatD family</fullName>
    </recommendedName>
</protein>
<evidence type="ECO:0000313" key="2">
    <source>
        <dbReference type="Proteomes" id="UP000003560"/>
    </source>
</evidence>
<dbReference type="Proteomes" id="UP000003560">
    <property type="component" value="Unassembled WGS sequence"/>
</dbReference>
<evidence type="ECO:0000313" key="1">
    <source>
        <dbReference type="EMBL" id="EEA91000.1"/>
    </source>
</evidence>
<dbReference type="InterPro" id="IPR032466">
    <property type="entry name" value="Metal_Hydrolase"/>
</dbReference>
<dbReference type="RefSeq" id="WP_006720456.1">
    <property type="nucleotide sequence ID" value="NZ_DS995474.1"/>
</dbReference>
<dbReference type="eggNOG" id="COG0084">
    <property type="taxonomic scope" value="Bacteria"/>
</dbReference>
<keyword evidence="2" id="KW-1185">Reference proteome</keyword>
<dbReference type="AlphaFoldDB" id="B6G9Q3"/>
<evidence type="ECO:0008006" key="3">
    <source>
        <dbReference type="Google" id="ProtNLM"/>
    </source>
</evidence>
<dbReference type="GO" id="GO:0016788">
    <property type="term" value="F:hydrolase activity, acting on ester bonds"/>
    <property type="evidence" value="ECO:0007669"/>
    <property type="project" value="InterPro"/>
</dbReference>
<dbReference type="SUPFAM" id="SSF51556">
    <property type="entry name" value="Metallo-dependent hydrolases"/>
    <property type="match status" value="1"/>
</dbReference>
<name>B6G9Q3_9ACTN</name>
<reference evidence="1 2" key="1">
    <citation type="submission" date="2008-10" db="EMBL/GenBank/DDBJ databases">
        <title>Draft genome sequence of Collinsella stercoris (DSM 13279).</title>
        <authorList>
            <person name="Sudarsanam P."/>
            <person name="Ley R."/>
            <person name="Guruge J."/>
            <person name="Turnbaugh P.J."/>
            <person name="Mahowald M."/>
            <person name="Liep D."/>
            <person name="Gordon J."/>
        </authorList>
    </citation>
    <scope>NUCLEOTIDE SEQUENCE [LARGE SCALE GENOMIC DNA]</scope>
    <source>
        <strain evidence="1 2">DSM 13279</strain>
    </source>
</reference>
<gene>
    <name evidence="1" type="ORF">COLSTE_00794</name>
</gene>
<dbReference type="Gene3D" id="3.20.20.140">
    <property type="entry name" value="Metal-dependent hydrolases"/>
    <property type="match status" value="1"/>
</dbReference>
<dbReference type="EMBL" id="ABXJ01000046">
    <property type="protein sequence ID" value="EEA91000.1"/>
    <property type="molecule type" value="Genomic_DNA"/>
</dbReference>
<feature type="non-terminal residue" evidence="1">
    <location>
        <position position="1"/>
    </location>
</feature>
<dbReference type="InterPro" id="IPR001130">
    <property type="entry name" value="TatD-like"/>
</dbReference>
<dbReference type="PANTHER" id="PTHR46124">
    <property type="entry name" value="D-AMINOACYL-TRNA DEACYLASE"/>
    <property type="match status" value="1"/>
</dbReference>
<proteinExistence type="predicted"/>
<dbReference type="HOGENOM" id="CLU_1829342_0_0_11"/>
<reference evidence="1 2" key="2">
    <citation type="submission" date="2008-10" db="EMBL/GenBank/DDBJ databases">
        <authorList>
            <person name="Fulton L."/>
            <person name="Clifton S."/>
            <person name="Fulton B."/>
            <person name="Xu J."/>
            <person name="Minx P."/>
            <person name="Pepin K.H."/>
            <person name="Johnson M."/>
            <person name="Thiruvilangam P."/>
            <person name="Bhonagiri V."/>
            <person name="Nash W.E."/>
            <person name="Mardis E.R."/>
            <person name="Wilson R.K."/>
        </authorList>
    </citation>
    <scope>NUCLEOTIDE SEQUENCE [LARGE SCALE GENOMIC DNA]</scope>
    <source>
        <strain evidence="1 2">DSM 13279</strain>
    </source>
</reference>
<organism evidence="1 2">
    <name type="scientific">Collinsella stercoris DSM 13279</name>
    <dbReference type="NCBI Taxonomy" id="445975"/>
    <lineage>
        <taxon>Bacteria</taxon>
        <taxon>Bacillati</taxon>
        <taxon>Actinomycetota</taxon>
        <taxon>Coriobacteriia</taxon>
        <taxon>Coriobacteriales</taxon>
        <taxon>Coriobacteriaceae</taxon>
        <taxon>Collinsella</taxon>
    </lineage>
</organism>
<dbReference type="PANTHER" id="PTHR46124:SF2">
    <property type="entry name" value="D-AMINOACYL-TRNA DEACYLASE"/>
    <property type="match status" value="1"/>
</dbReference>
<sequence length="140" mass="14967">AACAAQPRAGRVVSIHAAHAATEALDILERHGLPAYATCIFHWFSGSGEDLNRLRALGRLVSVNECMLATRRGRAYARQLPEDALLLETDTPARLDAPCSAAELEASLAHTLSLLAEIRGTSTQTLAPALAETSVRLLRL</sequence>
<comment type="caution">
    <text evidence="1">The sequence shown here is derived from an EMBL/GenBank/DDBJ whole genome shotgun (WGS) entry which is preliminary data.</text>
</comment>
<accession>B6G9Q3</accession>
<dbReference type="Pfam" id="PF01026">
    <property type="entry name" value="TatD_DNase"/>
    <property type="match status" value="1"/>
</dbReference>